<dbReference type="EMBL" id="JABFTP020000185">
    <property type="protein sequence ID" value="KAL3289256.1"/>
    <property type="molecule type" value="Genomic_DNA"/>
</dbReference>
<reference evidence="1 2" key="1">
    <citation type="journal article" date="2021" name="BMC Biol.">
        <title>Horizontally acquired antibacterial genes associated with adaptive radiation of ladybird beetles.</title>
        <authorList>
            <person name="Li H.S."/>
            <person name="Tang X.F."/>
            <person name="Huang Y.H."/>
            <person name="Xu Z.Y."/>
            <person name="Chen M.L."/>
            <person name="Du X.Y."/>
            <person name="Qiu B.Y."/>
            <person name="Chen P.T."/>
            <person name="Zhang W."/>
            <person name="Slipinski A."/>
            <person name="Escalona H.E."/>
            <person name="Waterhouse R.M."/>
            <person name="Zwick A."/>
            <person name="Pang H."/>
        </authorList>
    </citation>
    <scope>NUCLEOTIDE SEQUENCE [LARGE SCALE GENOMIC DNA]</scope>
    <source>
        <strain evidence="1">SYSU2018</strain>
    </source>
</reference>
<evidence type="ECO:0000313" key="1">
    <source>
        <dbReference type="EMBL" id="KAL3289256.1"/>
    </source>
</evidence>
<sequence length="52" mass="5721">LLFAPCVILNLRNAHHSLVSTEEYATRVGTDLFATAQIPCSLVQLVGKKRQP</sequence>
<evidence type="ECO:0000313" key="2">
    <source>
        <dbReference type="Proteomes" id="UP001516400"/>
    </source>
</evidence>
<gene>
    <name evidence="1" type="ORF">HHI36_003688</name>
</gene>
<protein>
    <submittedName>
        <fullName evidence="1">Uncharacterized protein</fullName>
    </submittedName>
</protein>
<keyword evidence="2" id="KW-1185">Reference proteome</keyword>
<dbReference type="AlphaFoldDB" id="A0ABD2PEP7"/>
<accession>A0ABD2PEP7</accession>
<feature type="non-terminal residue" evidence="1">
    <location>
        <position position="1"/>
    </location>
</feature>
<name>A0ABD2PEP7_9CUCU</name>
<organism evidence="1 2">
    <name type="scientific">Cryptolaemus montrouzieri</name>
    <dbReference type="NCBI Taxonomy" id="559131"/>
    <lineage>
        <taxon>Eukaryota</taxon>
        <taxon>Metazoa</taxon>
        <taxon>Ecdysozoa</taxon>
        <taxon>Arthropoda</taxon>
        <taxon>Hexapoda</taxon>
        <taxon>Insecta</taxon>
        <taxon>Pterygota</taxon>
        <taxon>Neoptera</taxon>
        <taxon>Endopterygota</taxon>
        <taxon>Coleoptera</taxon>
        <taxon>Polyphaga</taxon>
        <taxon>Cucujiformia</taxon>
        <taxon>Coccinelloidea</taxon>
        <taxon>Coccinellidae</taxon>
        <taxon>Scymninae</taxon>
        <taxon>Scymnini</taxon>
        <taxon>Cryptolaemus</taxon>
    </lineage>
</organism>
<dbReference type="Proteomes" id="UP001516400">
    <property type="component" value="Unassembled WGS sequence"/>
</dbReference>
<comment type="caution">
    <text evidence="1">The sequence shown here is derived from an EMBL/GenBank/DDBJ whole genome shotgun (WGS) entry which is preliminary data.</text>
</comment>
<proteinExistence type="predicted"/>